<accession>A0ACD5YYF1</accession>
<reference evidence="1" key="2">
    <citation type="submission" date="2025-09" db="UniProtKB">
        <authorList>
            <consortium name="EnsemblPlants"/>
        </authorList>
    </citation>
    <scope>IDENTIFICATION</scope>
</reference>
<name>A0ACD5YYF1_AVESA</name>
<dbReference type="Proteomes" id="UP001732700">
    <property type="component" value="Chromosome 6A"/>
</dbReference>
<reference evidence="1" key="1">
    <citation type="submission" date="2021-05" db="EMBL/GenBank/DDBJ databases">
        <authorList>
            <person name="Scholz U."/>
            <person name="Mascher M."/>
            <person name="Fiebig A."/>
        </authorList>
    </citation>
    <scope>NUCLEOTIDE SEQUENCE [LARGE SCALE GENOMIC DNA]</scope>
</reference>
<organism evidence="1 2">
    <name type="scientific">Avena sativa</name>
    <name type="common">Oat</name>
    <dbReference type="NCBI Taxonomy" id="4498"/>
    <lineage>
        <taxon>Eukaryota</taxon>
        <taxon>Viridiplantae</taxon>
        <taxon>Streptophyta</taxon>
        <taxon>Embryophyta</taxon>
        <taxon>Tracheophyta</taxon>
        <taxon>Spermatophyta</taxon>
        <taxon>Magnoliopsida</taxon>
        <taxon>Liliopsida</taxon>
        <taxon>Poales</taxon>
        <taxon>Poaceae</taxon>
        <taxon>BOP clade</taxon>
        <taxon>Pooideae</taxon>
        <taxon>Poodae</taxon>
        <taxon>Poeae</taxon>
        <taxon>Poeae Chloroplast Group 1 (Aveneae type)</taxon>
        <taxon>Aveninae</taxon>
        <taxon>Avena</taxon>
    </lineage>
</organism>
<dbReference type="EnsemblPlants" id="AVESA.00010b.r2.6AG1059880.1">
    <property type="protein sequence ID" value="AVESA.00010b.r2.6AG1059880.1.CDS.1"/>
    <property type="gene ID" value="AVESA.00010b.r2.6AG1059880"/>
</dbReference>
<proteinExistence type="predicted"/>
<evidence type="ECO:0000313" key="1">
    <source>
        <dbReference type="EnsemblPlants" id="AVESA.00010b.r2.6AG1059880.1.CDS.1"/>
    </source>
</evidence>
<sequence length="395" mass="43804">MAYTKNVNGARTRIIRARVFNSLARLHWFHMSRTTTMEGEGKKKSRETAGAKTTPPALPWKVRLQVLALEVTCDLSQRRDGTVNRFLFSLADRQTRASLRPDARGVRSADVAVDPSRDLWARVYSPAASDADQALQEAAPLPVIVYFHGGGFVFLSPASKPLDDMSRHFCRELGAVLVSVNYRLAPEHRYPAAYDDCVDVLRYLGTNGLPGDNNGVRADLSRCFLAGDSAGGNIVHHVAQRFTSSAPPPTNNPVRLAGIILLQPYFGGEERTESELRLEGAVPVVNLRRSDWSWRAFLPVGANRNHPAAHVTGEAGPEPELGEAFPPAMVVVGGLDPLQDWQRRYAAMLRRKRKSVRVVEFPDAMHTFYMFSELPDAGKLVEDVKSFMQTNMSDH</sequence>
<protein>
    <submittedName>
        <fullName evidence="1">Uncharacterized protein</fullName>
    </submittedName>
</protein>
<keyword evidence="2" id="KW-1185">Reference proteome</keyword>
<evidence type="ECO:0000313" key="2">
    <source>
        <dbReference type="Proteomes" id="UP001732700"/>
    </source>
</evidence>